<dbReference type="InterPro" id="IPR019775">
    <property type="entry name" value="WD40_repeat_CS"/>
</dbReference>
<dbReference type="InterPro" id="IPR036322">
    <property type="entry name" value="WD40_repeat_dom_sf"/>
</dbReference>
<comment type="function">
    <text evidence="3">Component of the ASTRA complex involved in chromatin remodeling.</text>
</comment>
<comment type="subunit">
    <text evidence="5">Component of the ASTRA chromatin remodeling machinery complex.</text>
</comment>
<organism evidence="9 10">
    <name type="scientific">Lithohypha guttulata</name>
    <dbReference type="NCBI Taxonomy" id="1690604"/>
    <lineage>
        <taxon>Eukaryota</taxon>
        <taxon>Fungi</taxon>
        <taxon>Dikarya</taxon>
        <taxon>Ascomycota</taxon>
        <taxon>Pezizomycotina</taxon>
        <taxon>Eurotiomycetes</taxon>
        <taxon>Chaetothyriomycetidae</taxon>
        <taxon>Chaetothyriales</taxon>
        <taxon>Trichomeriaceae</taxon>
        <taxon>Lithohypha</taxon>
    </lineage>
</organism>
<dbReference type="PROSITE" id="PS50294">
    <property type="entry name" value="WD_REPEATS_REGION"/>
    <property type="match status" value="1"/>
</dbReference>
<dbReference type="RefSeq" id="XP_064756701.1">
    <property type="nucleotide sequence ID" value="XM_064897751.1"/>
</dbReference>
<dbReference type="EMBL" id="JAVRRJ010000004">
    <property type="protein sequence ID" value="KAK5085577.1"/>
    <property type="molecule type" value="Genomic_DNA"/>
</dbReference>
<evidence type="ECO:0000256" key="3">
    <source>
        <dbReference type="ARBA" id="ARBA00037338"/>
    </source>
</evidence>
<evidence type="ECO:0000256" key="5">
    <source>
        <dbReference type="ARBA" id="ARBA00038749"/>
    </source>
</evidence>
<feature type="compositionally biased region" description="Basic and acidic residues" evidence="8">
    <location>
        <begin position="282"/>
        <end position="295"/>
    </location>
</feature>
<dbReference type="Pfam" id="PF00400">
    <property type="entry name" value="WD40"/>
    <property type="match status" value="4"/>
</dbReference>
<dbReference type="AlphaFoldDB" id="A0AAN7YGC9"/>
<accession>A0AAN7YGC9</accession>
<proteinExistence type="inferred from homology"/>
<evidence type="ECO:0000256" key="4">
    <source>
        <dbReference type="ARBA" id="ARBA00037931"/>
    </source>
</evidence>
<keyword evidence="2" id="KW-0677">Repeat</keyword>
<evidence type="ECO:0000313" key="10">
    <source>
        <dbReference type="Proteomes" id="UP001309876"/>
    </source>
</evidence>
<comment type="caution">
    <text evidence="9">The sequence shown here is derived from an EMBL/GenBank/DDBJ whole genome shotgun (WGS) entry which is preliminary data.</text>
</comment>
<dbReference type="Gene3D" id="2.130.10.10">
    <property type="entry name" value="YVTN repeat-like/Quinoprotein amine dehydrogenase"/>
    <property type="match status" value="2"/>
</dbReference>
<dbReference type="Proteomes" id="UP001309876">
    <property type="component" value="Unassembled WGS sequence"/>
</dbReference>
<dbReference type="PANTHER" id="PTHR19854">
    <property type="entry name" value="TRANSDUCIN BETA-LIKE 3"/>
    <property type="match status" value="1"/>
</dbReference>
<feature type="region of interest" description="Disordered" evidence="8">
    <location>
        <begin position="276"/>
        <end position="295"/>
    </location>
</feature>
<evidence type="ECO:0000313" key="9">
    <source>
        <dbReference type="EMBL" id="KAK5085577.1"/>
    </source>
</evidence>
<evidence type="ECO:0000256" key="6">
    <source>
        <dbReference type="ARBA" id="ARBA00040563"/>
    </source>
</evidence>
<name>A0AAN7YGC9_9EURO</name>
<feature type="repeat" description="WD" evidence="7">
    <location>
        <begin position="19"/>
        <end position="60"/>
    </location>
</feature>
<evidence type="ECO:0000256" key="7">
    <source>
        <dbReference type="PROSITE-ProRule" id="PRU00221"/>
    </source>
</evidence>
<sequence length="396" mass="44538">MLTSKQAPSYGPPTPAYIFRGHQAAIHALHFFASNRYFISGDSDGWIVVWRLITKRPAAVWKAHDGGVMGIKDWQGSSIITHGRDHKLRVWRVRDEDLESLSTRLPVDGAAAEENKQPWLVHSIDVNALNFCAFAICPDIDRTKQAGSETEFPPLLLAAPNGLDNGGVDVFQFPTEQRVSKLQSEKKVNTGMVMSLRLFNSTRLGRLMLVVGYEDGQVAAYTRKNQNVMPAWIWERLMISRPHKQPVLSLDVSPEHDWFITSSADATIVKYSIPSQPTQADQAEKTNDTKHAGQQDLKIRSDGRVFATAGWDKHIRIYSAKTLKELAVLQWHKEGCYAIGFAVVNTSHTSSEDRPCAVVQLNAMERIKQEREDKIHNTHWLVAGSKDGKISLWDIY</sequence>
<dbReference type="GeneID" id="90023072"/>
<keyword evidence="1 7" id="KW-0853">WD repeat</keyword>
<dbReference type="SUPFAM" id="SSF50978">
    <property type="entry name" value="WD40 repeat-like"/>
    <property type="match status" value="1"/>
</dbReference>
<dbReference type="PROSITE" id="PS50082">
    <property type="entry name" value="WD_REPEATS_2"/>
    <property type="match status" value="2"/>
</dbReference>
<dbReference type="InterPro" id="IPR001680">
    <property type="entry name" value="WD40_rpt"/>
</dbReference>
<evidence type="ECO:0000256" key="8">
    <source>
        <dbReference type="SAM" id="MobiDB-lite"/>
    </source>
</evidence>
<protein>
    <recommendedName>
        <fullName evidence="6">ASTRA-associated protein 1</fullName>
    </recommendedName>
</protein>
<reference evidence="9 10" key="1">
    <citation type="submission" date="2023-08" db="EMBL/GenBank/DDBJ databases">
        <title>Black Yeasts Isolated from many extreme environments.</title>
        <authorList>
            <person name="Coleine C."/>
            <person name="Stajich J.E."/>
            <person name="Selbmann L."/>
        </authorList>
    </citation>
    <scope>NUCLEOTIDE SEQUENCE [LARGE SCALE GENOMIC DNA]</scope>
    <source>
        <strain evidence="9 10">CCFEE 5910</strain>
    </source>
</reference>
<dbReference type="InterPro" id="IPR015943">
    <property type="entry name" value="WD40/YVTN_repeat-like_dom_sf"/>
</dbReference>
<feature type="repeat" description="WD" evidence="7">
    <location>
        <begin position="381"/>
        <end position="396"/>
    </location>
</feature>
<evidence type="ECO:0000256" key="2">
    <source>
        <dbReference type="ARBA" id="ARBA00022737"/>
    </source>
</evidence>
<evidence type="ECO:0000256" key="1">
    <source>
        <dbReference type="ARBA" id="ARBA00022574"/>
    </source>
</evidence>
<comment type="similarity">
    <text evidence="4">Belongs to the WD repeat ASA1 family.</text>
</comment>
<keyword evidence="10" id="KW-1185">Reference proteome</keyword>
<dbReference type="PANTHER" id="PTHR19854:SF1">
    <property type="entry name" value="GUANINE NUCLEOTIDE-BINDING PROTEIN SUBUNIT BETA-LIKE PROTEIN 1"/>
    <property type="match status" value="1"/>
</dbReference>
<dbReference type="SMART" id="SM00320">
    <property type="entry name" value="WD40"/>
    <property type="match status" value="5"/>
</dbReference>
<gene>
    <name evidence="9" type="primary">asa1</name>
    <name evidence="9" type="ORF">LTR05_004864</name>
</gene>
<dbReference type="PROSITE" id="PS00678">
    <property type="entry name" value="WD_REPEATS_1"/>
    <property type="match status" value="1"/>
</dbReference>